<dbReference type="InterPro" id="IPR000727">
    <property type="entry name" value="T_SNARE_dom"/>
</dbReference>
<evidence type="ECO:0000256" key="2">
    <source>
        <dbReference type="ARBA" id="ARBA00022519"/>
    </source>
</evidence>
<protein>
    <submittedName>
        <fullName evidence="11">Methyl-accepting chemotaxis sensory transducer</fullName>
    </submittedName>
</protein>
<keyword evidence="7" id="KW-1133">Transmembrane helix</keyword>
<proteinExistence type="inferred from homology"/>
<dbReference type="AlphaFoldDB" id="A0A3M0CI28"/>
<dbReference type="CDD" id="cd06225">
    <property type="entry name" value="HAMP"/>
    <property type="match status" value="1"/>
</dbReference>
<dbReference type="InterPro" id="IPR003660">
    <property type="entry name" value="HAMP_dom"/>
</dbReference>
<evidence type="ECO:0000259" key="9">
    <source>
        <dbReference type="PROSITE" id="PS50192"/>
    </source>
</evidence>
<evidence type="ECO:0000256" key="1">
    <source>
        <dbReference type="ARBA" id="ARBA00004429"/>
    </source>
</evidence>
<evidence type="ECO:0000259" key="8">
    <source>
        <dbReference type="PROSITE" id="PS50111"/>
    </source>
</evidence>
<reference evidence="11 12" key="1">
    <citation type="submission" date="2018-10" db="EMBL/GenBank/DDBJ databases">
        <title>Genomic Encyclopedia of Archaeal and Bacterial Type Strains, Phase II (KMG-II): from individual species to whole genera.</title>
        <authorList>
            <person name="Goeker M."/>
        </authorList>
    </citation>
    <scope>NUCLEOTIDE SEQUENCE [LARGE SCALE GENOMIC DNA]</scope>
    <source>
        <strain evidence="11 12">DSM 25217</strain>
    </source>
</reference>
<keyword evidence="7" id="KW-0812">Transmembrane</keyword>
<dbReference type="InParanoid" id="A0A3M0CI28"/>
<evidence type="ECO:0000313" key="11">
    <source>
        <dbReference type="EMBL" id="RMB02903.1"/>
    </source>
</evidence>
<dbReference type="Gene3D" id="6.10.340.10">
    <property type="match status" value="1"/>
</dbReference>
<dbReference type="SMART" id="SM00283">
    <property type="entry name" value="MA"/>
    <property type="match status" value="1"/>
</dbReference>
<comment type="subcellular location">
    <subcellularLocation>
        <location evidence="1">Cell inner membrane</location>
        <topology evidence="1">Multi-pass membrane protein</topology>
    </subcellularLocation>
</comment>
<evidence type="ECO:0000256" key="5">
    <source>
        <dbReference type="PROSITE-ProRule" id="PRU00284"/>
    </source>
</evidence>
<dbReference type="GO" id="GO:0007165">
    <property type="term" value="P:signal transduction"/>
    <property type="evidence" value="ECO:0007669"/>
    <property type="project" value="UniProtKB-KW"/>
</dbReference>
<dbReference type="SMART" id="SM00304">
    <property type="entry name" value="HAMP"/>
    <property type="match status" value="1"/>
</dbReference>
<dbReference type="InterPro" id="IPR004089">
    <property type="entry name" value="MCPsignal_dom"/>
</dbReference>
<evidence type="ECO:0000313" key="12">
    <source>
        <dbReference type="Proteomes" id="UP000271227"/>
    </source>
</evidence>
<sequence length="734" mass="79366">MASQGSKDPFRFLSIRNILFMITGLLVVIILGFALNMMVDAISQQKRAEQGQIVNALIDDLKTMKLAIAGARTVASTALGYEMTPPTSFANDVREARAQVDRAYRTILDKLGALPEFDGKGKQLSNFNQTYEAYRAIGVQLTEDMGRPAVSRMLRSRDVTRAQSNLVEATASLRSAIETSFEPPNAAIAALRVMKLQLWVMLEYSGREAAMIGGNIASSDPLSDVELQLVSQYGGYVMSAWEQVQKMAQTNVATPEMAAQIEEVDSLFFEEFSYIRDDIYAASEEDGAYSLTPDAWIGETETARAPVTRLLDIADDVNRVVRSEATAETQSNFIWSIVIVVAVLGLAVVGVWIVMSRVISPINGLSRAMTVIAGGDFDTEVPFAGRQDEVGDMARTLTIFKENAIERQQLEEEQRQRDEEARQQKAREEDEKRREEEERRRREQEQEEKAREERRAAMLDLADQFEASVSAVVDGLSSSARDMEQAARGMTQTAEDTSGKSDLVASAAQQASTNANMVATAAEELSASVREITGQTTQSSEAARDAVNRTENASKDIAELVAAARKIGDVVQLINDIAEQTNLLALNATIEAARAGEAGKGFAVVASEVKSLANQTGKATQEISAQVDGMQAATNTAVKAMDQIKGIIADIDSTAVSIATAVEEQDASTQEIARNVAEVSTGTEEVTSNINAVHQGATSTGAAANQVLSAAQGLSKQSDDLRGQVDQFLATIRA</sequence>
<keyword evidence="7" id="KW-0472">Membrane</keyword>
<dbReference type="EMBL" id="REFR01000014">
    <property type="protein sequence ID" value="RMB02903.1"/>
    <property type="molecule type" value="Genomic_DNA"/>
</dbReference>
<dbReference type="Pfam" id="PF00015">
    <property type="entry name" value="MCPsignal"/>
    <property type="match status" value="1"/>
</dbReference>
<keyword evidence="12" id="KW-1185">Reference proteome</keyword>
<dbReference type="PANTHER" id="PTHR32089:SF112">
    <property type="entry name" value="LYSOZYME-LIKE PROTEIN-RELATED"/>
    <property type="match status" value="1"/>
</dbReference>
<dbReference type="PROSITE" id="PS50885">
    <property type="entry name" value="HAMP"/>
    <property type="match status" value="1"/>
</dbReference>
<feature type="domain" description="T-SNARE coiled-coil homology" evidence="9">
    <location>
        <begin position="631"/>
        <end position="693"/>
    </location>
</feature>
<organism evidence="11 12">
    <name type="scientific">Eilatimonas milleporae</name>
    <dbReference type="NCBI Taxonomy" id="911205"/>
    <lineage>
        <taxon>Bacteria</taxon>
        <taxon>Pseudomonadati</taxon>
        <taxon>Pseudomonadota</taxon>
        <taxon>Alphaproteobacteria</taxon>
        <taxon>Kordiimonadales</taxon>
        <taxon>Kordiimonadaceae</taxon>
        <taxon>Eilatimonas</taxon>
    </lineage>
</organism>
<feature type="transmembrane region" description="Helical" evidence="7">
    <location>
        <begin position="18"/>
        <end position="39"/>
    </location>
</feature>
<dbReference type="PROSITE" id="PS50192">
    <property type="entry name" value="T_SNARE"/>
    <property type="match status" value="1"/>
</dbReference>
<comment type="caution">
    <text evidence="11">The sequence shown here is derived from an EMBL/GenBank/DDBJ whole genome shotgun (WGS) entry which is preliminary data.</text>
</comment>
<feature type="domain" description="HAMP" evidence="10">
    <location>
        <begin position="356"/>
        <end position="409"/>
    </location>
</feature>
<dbReference type="Pfam" id="PF00672">
    <property type="entry name" value="HAMP"/>
    <property type="match status" value="1"/>
</dbReference>
<keyword evidence="3 5" id="KW-0807">Transducer</keyword>
<dbReference type="RefSeq" id="WP_121939888.1">
    <property type="nucleotide sequence ID" value="NZ_REFR01000014.1"/>
</dbReference>
<feature type="transmembrane region" description="Helical" evidence="7">
    <location>
        <begin position="333"/>
        <end position="355"/>
    </location>
</feature>
<comment type="similarity">
    <text evidence="4">Belongs to the methyl-accepting chemotaxis (MCP) protein family.</text>
</comment>
<accession>A0A3M0CI28</accession>
<keyword evidence="2" id="KW-0997">Cell inner membrane</keyword>
<dbReference type="OrthoDB" id="7980437at2"/>
<gene>
    <name evidence="11" type="ORF">BXY39_3256</name>
</gene>
<evidence type="ECO:0000256" key="3">
    <source>
        <dbReference type="ARBA" id="ARBA00023224"/>
    </source>
</evidence>
<evidence type="ECO:0000256" key="4">
    <source>
        <dbReference type="ARBA" id="ARBA00029447"/>
    </source>
</evidence>
<name>A0A3M0CI28_9PROT</name>
<dbReference type="SUPFAM" id="SSF58104">
    <property type="entry name" value="Methyl-accepting chemotaxis protein (MCP) signaling domain"/>
    <property type="match status" value="1"/>
</dbReference>
<feature type="region of interest" description="Disordered" evidence="6">
    <location>
        <begin position="408"/>
        <end position="454"/>
    </location>
</feature>
<feature type="domain" description="Methyl-accepting transducer" evidence="8">
    <location>
        <begin position="472"/>
        <end position="701"/>
    </location>
</feature>
<evidence type="ECO:0000259" key="10">
    <source>
        <dbReference type="PROSITE" id="PS50885"/>
    </source>
</evidence>
<dbReference type="PROSITE" id="PS50111">
    <property type="entry name" value="CHEMOTAXIS_TRANSDUC_2"/>
    <property type="match status" value="1"/>
</dbReference>
<evidence type="ECO:0000256" key="6">
    <source>
        <dbReference type="SAM" id="MobiDB-lite"/>
    </source>
</evidence>
<feature type="region of interest" description="Disordered" evidence="6">
    <location>
        <begin position="480"/>
        <end position="502"/>
    </location>
</feature>
<dbReference type="PANTHER" id="PTHR32089">
    <property type="entry name" value="METHYL-ACCEPTING CHEMOTAXIS PROTEIN MCPB"/>
    <property type="match status" value="1"/>
</dbReference>
<dbReference type="Gene3D" id="1.10.287.950">
    <property type="entry name" value="Methyl-accepting chemotaxis protein"/>
    <property type="match status" value="1"/>
</dbReference>
<evidence type="ECO:0000256" key="7">
    <source>
        <dbReference type="SAM" id="Phobius"/>
    </source>
</evidence>
<keyword evidence="2" id="KW-1003">Cell membrane</keyword>
<dbReference type="Proteomes" id="UP000271227">
    <property type="component" value="Unassembled WGS sequence"/>
</dbReference>
<dbReference type="GO" id="GO:0005886">
    <property type="term" value="C:plasma membrane"/>
    <property type="evidence" value="ECO:0007669"/>
    <property type="project" value="UniProtKB-SubCell"/>
</dbReference>